<keyword evidence="6" id="KW-0969">Cilium</keyword>
<dbReference type="Pfam" id="PF00400">
    <property type="entry name" value="WD40"/>
    <property type="match status" value="1"/>
</dbReference>
<feature type="region of interest" description="Disordered" evidence="13">
    <location>
        <begin position="440"/>
        <end position="466"/>
    </location>
</feature>
<dbReference type="GO" id="GO:0045503">
    <property type="term" value="F:dynein light chain binding"/>
    <property type="evidence" value="ECO:0007669"/>
    <property type="project" value="TreeGrafter"/>
</dbReference>
<dbReference type="PROSITE" id="PS50082">
    <property type="entry name" value="WD_REPEATS_2"/>
    <property type="match status" value="1"/>
</dbReference>
<dbReference type="PANTHER" id="PTHR12442:SF12">
    <property type="entry name" value="DYNEIN AXONEMAL INTERMEDIATE CHAIN 4"/>
    <property type="match status" value="1"/>
</dbReference>
<keyword evidence="15" id="KW-1185">Reference proteome</keyword>
<dbReference type="PANTHER" id="PTHR12442">
    <property type="entry name" value="DYNEIN INTERMEDIATE CHAIN"/>
    <property type="match status" value="1"/>
</dbReference>
<keyword evidence="8" id="KW-0966">Cell projection</keyword>
<dbReference type="Gene3D" id="2.130.10.10">
    <property type="entry name" value="YVTN repeat-like/Quinoprotein amine dehydrogenase"/>
    <property type="match status" value="1"/>
</dbReference>
<dbReference type="GO" id="GO:0045504">
    <property type="term" value="F:dynein heavy chain binding"/>
    <property type="evidence" value="ECO:0007669"/>
    <property type="project" value="TreeGrafter"/>
</dbReference>
<dbReference type="EMBL" id="JBCEZU010000575">
    <property type="protein sequence ID" value="KAK9516341.1"/>
    <property type="molecule type" value="Genomic_DNA"/>
</dbReference>
<keyword evidence="2" id="KW-0963">Cytoplasm</keyword>
<keyword evidence="3 12" id="KW-0853">WD repeat</keyword>
<evidence type="ECO:0000313" key="15">
    <source>
        <dbReference type="Proteomes" id="UP001488805"/>
    </source>
</evidence>
<evidence type="ECO:0000256" key="8">
    <source>
        <dbReference type="ARBA" id="ARBA00023273"/>
    </source>
</evidence>
<reference evidence="14 15" key="1">
    <citation type="journal article" date="2024" name="Genome Biol. Evol.">
        <title>Chromosome-level genome assembly of the viviparous eelpout Zoarces viviparus.</title>
        <authorList>
            <person name="Fuhrmann N."/>
            <person name="Brasseur M.V."/>
            <person name="Bakowski C.E."/>
            <person name="Podsiadlowski L."/>
            <person name="Prost S."/>
            <person name="Krehenwinkel H."/>
            <person name="Mayer C."/>
        </authorList>
    </citation>
    <scope>NUCLEOTIDE SEQUENCE [LARGE SCALE GENOMIC DNA]</scope>
    <source>
        <strain evidence="14">NO-MEL_2022_Ind0_liver</strain>
    </source>
</reference>
<evidence type="ECO:0000256" key="10">
    <source>
        <dbReference type="ARBA" id="ARBA00040002"/>
    </source>
</evidence>
<dbReference type="InterPro" id="IPR001680">
    <property type="entry name" value="WD40_rpt"/>
</dbReference>
<gene>
    <name evidence="14" type="ORF">VZT92_024277</name>
</gene>
<evidence type="ECO:0000256" key="6">
    <source>
        <dbReference type="ARBA" id="ARBA00023069"/>
    </source>
</evidence>
<evidence type="ECO:0000256" key="13">
    <source>
        <dbReference type="SAM" id="MobiDB-lite"/>
    </source>
</evidence>
<evidence type="ECO:0000256" key="11">
    <source>
        <dbReference type="ARBA" id="ARBA00041557"/>
    </source>
</evidence>
<dbReference type="GO" id="GO:0003341">
    <property type="term" value="P:cilium movement"/>
    <property type="evidence" value="ECO:0007669"/>
    <property type="project" value="TreeGrafter"/>
</dbReference>
<dbReference type="InterPro" id="IPR050687">
    <property type="entry name" value="Dynein_IC"/>
</dbReference>
<name>A0AAW1E1I8_ZOAVI</name>
<keyword evidence="4" id="KW-0677">Repeat</keyword>
<dbReference type="InterPro" id="IPR015943">
    <property type="entry name" value="WD40/YVTN_repeat-like_dom_sf"/>
</dbReference>
<evidence type="ECO:0000256" key="1">
    <source>
        <dbReference type="ARBA" id="ARBA00004611"/>
    </source>
</evidence>
<comment type="subcellular location">
    <subcellularLocation>
        <location evidence="1">Cytoplasm</location>
        <location evidence="1">Cytoskeleton</location>
        <location evidence="1">Flagellum axoneme</location>
    </subcellularLocation>
    <subcellularLocation>
        <location evidence="9">Dynein axonemal particle</location>
    </subcellularLocation>
</comment>
<dbReference type="SMART" id="SM00320">
    <property type="entry name" value="WD40"/>
    <property type="match status" value="5"/>
</dbReference>
<feature type="repeat" description="WD" evidence="12">
    <location>
        <begin position="729"/>
        <end position="763"/>
    </location>
</feature>
<keyword evidence="7" id="KW-0206">Cytoskeleton</keyword>
<dbReference type="GO" id="GO:0120293">
    <property type="term" value="C:dynein axonemal particle"/>
    <property type="evidence" value="ECO:0007669"/>
    <property type="project" value="UniProtKB-SubCell"/>
</dbReference>
<dbReference type="AlphaFoldDB" id="A0AAW1E1I8"/>
<organism evidence="14 15">
    <name type="scientific">Zoarces viviparus</name>
    <name type="common">Viviparous eelpout</name>
    <name type="synonym">Blennius viviparus</name>
    <dbReference type="NCBI Taxonomy" id="48416"/>
    <lineage>
        <taxon>Eukaryota</taxon>
        <taxon>Metazoa</taxon>
        <taxon>Chordata</taxon>
        <taxon>Craniata</taxon>
        <taxon>Vertebrata</taxon>
        <taxon>Euteleostomi</taxon>
        <taxon>Actinopterygii</taxon>
        <taxon>Neopterygii</taxon>
        <taxon>Teleostei</taxon>
        <taxon>Neoteleostei</taxon>
        <taxon>Acanthomorphata</taxon>
        <taxon>Eupercaria</taxon>
        <taxon>Perciformes</taxon>
        <taxon>Cottioidei</taxon>
        <taxon>Zoarcales</taxon>
        <taxon>Zoarcidae</taxon>
        <taxon>Zoarcinae</taxon>
        <taxon>Zoarces</taxon>
    </lineage>
</organism>
<feature type="region of interest" description="Disordered" evidence="13">
    <location>
        <begin position="164"/>
        <end position="235"/>
    </location>
</feature>
<keyword evidence="5" id="KW-0282">Flagellum</keyword>
<dbReference type="InterPro" id="IPR036322">
    <property type="entry name" value="WD40_repeat_dom_sf"/>
</dbReference>
<evidence type="ECO:0000256" key="3">
    <source>
        <dbReference type="ARBA" id="ARBA00022574"/>
    </source>
</evidence>
<dbReference type="Proteomes" id="UP001488805">
    <property type="component" value="Unassembled WGS sequence"/>
</dbReference>
<dbReference type="SUPFAM" id="SSF50978">
    <property type="entry name" value="WD40 repeat-like"/>
    <property type="match status" value="1"/>
</dbReference>
<feature type="region of interest" description="Disordered" evidence="13">
    <location>
        <begin position="65"/>
        <end position="85"/>
    </location>
</feature>
<protein>
    <recommendedName>
        <fullName evidence="10">Dynein axonemal intermediate chain 4</fullName>
    </recommendedName>
    <alternativeName>
        <fullName evidence="11">WD repeat-containing protein 78</fullName>
    </alternativeName>
</protein>
<feature type="region of interest" description="Disordered" evidence="13">
    <location>
        <begin position="22"/>
        <end position="51"/>
    </location>
</feature>
<evidence type="ECO:0000256" key="2">
    <source>
        <dbReference type="ARBA" id="ARBA00022490"/>
    </source>
</evidence>
<sequence>MRRTSSDGGQSQDKFQHAAFLLTHRSSARSSRSSISVGGGRKRRKSRCPDQALRRAVRVLDVNGNDVTPLPLHRSEPGDVTSQPDRRLLDELFSDTESDPVKSSSSFCGTSGSSLLGSSGIFDGPSLTNDSEHSIARLDTSINPPIRGEVQWKRDNVKQHVTEEKQHVTEEKQHVTEEKQHVTEEKQHVTEEKQHVTEEKQHVTEEKQHVTEEKQHVTEEKQHVTEEKQHVTEEKQHVTEEMLAEGLDTCLSETDTISTLDILSIFMSEDADDAEALNERNVKYAELCKNRLDSGEYRYVERPMQTFNGALKDKQTQTDKMALVDEGATASVWDIYDSFCNQNKTPSGEEDVYPETTMNTSKGQEQRAWQSSNCSSFSTASTICSKIEMEMCEDSFNDYELELIMSSESFQYSLLVMERSIVANIFQTRVAAYRQLPAMEDPDSTVKPGAEERNEDGEESSSSPTLEHVLTLSCKLTRGCNITTMALHKKNPDILAVGYGDFESKNQKPSLVCCWCLKNPTWPERVFNCHSCVTSLDFSADHPNQLAVGMHAGTVAIYDVSQYNVTCIADSSDCFKKHVKPVWQVNWIKPAMTLSGEDMDAVVSVSEDGRMSKWSHSSNRFDCSDLMNLGKKYAKIKKTKQVLPLAVTSVFCVDFHPTDSNTYVVGTSEGPIHKGCVSNNLNFLDTYQHSLPVNHIEWSPFSSDVFLSCSSARIIHLWRKDLFTPLLSFTSTQMAVDAVKWSPNCSTIFAARNEEQVEIWDLNLSTMHPTIVHHAAAGVKVKSLLFTRGTDCVLVGDTDGQVTVYRIKNLRVGGDKQVDSLDDIINSAASSHI</sequence>
<dbReference type="GO" id="GO:0005858">
    <property type="term" value="C:axonemal dynein complex"/>
    <property type="evidence" value="ECO:0007669"/>
    <property type="project" value="TreeGrafter"/>
</dbReference>
<accession>A0AAW1E1I8</accession>
<proteinExistence type="predicted"/>
<evidence type="ECO:0000256" key="7">
    <source>
        <dbReference type="ARBA" id="ARBA00023212"/>
    </source>
</evidence>
<evidence type="ECO:0000256" key="12">
    <source>
        <dbReference type="PROSITE-ProRule" id="PRU00221"/>
    </source>
</evidence>
<comment type="caution">
    <text evidence="14">The sequence shown here is derived from an EMBL/GenBank/DDBJ whole genome shotgun (WGS) entry which is preliminary data.</text>
</comment>
<evidence type="ECO:0000313" key="14">
    <source>
        <dbReference type="EMBL" id="KAK9516341.1"/>
    </source>
</evidence>
<evidence type="ECO:0000256" key="9">
    <source>
        <dbReference type="ARBA" id="ARBA00024190"/>
    </source>
</evidence>
<evidence type="ECO:0000256" key="5">
    <source>
        <dbReference type="ARBA" id="ARBA00022846"/>
    </source>
</evidence>
<evidence type="ECO:0000256" key="4">
    <source>
        <dbReference type="ARBA" id="ARBA00022737"/>
    </source>
</evidence>